<dbReference type="RefSeq" id="WP_272181726.1">
    <property type="nucleotide sequence ID" value="NZ_JAQOMS010000002.1"/>
</dbReference>
<reference evidence="1 2" key="1">
    <citation type="submission" date="2023-01" db="EMBL/GenBank/DDBJ databases">
        <title>Psychrosphaera sp. nov., isolated from marine algae.</title>
        <authorList>
            <person name="Bayburt H."/>
            <person name="Choi B.J."/>
            <person name="Kim J.M."/>
            <person name="Choi D.G."/>
            <person name="Jeon C.O."/>
        </authorList>
    </citation>
    <scope>NUCLEOTIDE SEQUENCE [LARGE SCALE GENOMIC DNA]</scope>
    <source>
        <strain evidence="1 2">G1-22</strain>
    </source>
</reference>
<evidence type="ECO:0008006" key="3">
    <source>
        <dbReference type="Google" id="ProtNLM"/>
    </source>
</evidence>
<accession>A0ABT5FHA3</accession>
<protein>
    <recommendedName>
        <fullName evidence="3">Bacterial Pleckstrin homology domain-containing protein</fullName>
    </recommendedName>
</protein>
<keyword evidence="2" id="KW-1185">Reference proteome</keyword>
<gene>
    <name evidence="1" type="ORF">PN838_19730</name>
</gene>
<name>A0ABT5FHA3_9GAMM</name>
<sequence>MFLVLAPVAFLFHSLNINVDSDVIRWSFGPGFWRKSLPLEAVDSVSLITTKWYYGLGIRYIPTGWLYTVSGTQAIALKLKDGTTISLGTDDPDNLIAAINSVLK</sequence>
<proteinExistence type="predicted"/>
<dbReference type="EMBL" id="JAQOMS010000002">
    <property type="protein sequence ID" value="MDC2890567.1"/>
    <property type="molecule type" value="Genomic_DNA"/>
</dbReference>
<dbReference type="Proteomes" id="UP001528411">
    <property type="component" value="Unassembled WGS sequence"/>
</dbReference>
<evidence type="ECO:0000313" key="1">
    <source>
        <dbReference type="EMBL" id="MDC2890567.1"/>
    </source>
</evidence>
<comment type="caution">
    <text evidence="1">The sequence shown here is derived from an EMBL/GenBank/DDBJ whole genome shotgun (WGS) entry which is preliminary data.</text>
</comment>
<evidence type="ECO:0000313" key="2">
    <source>
        <dbReference type="Proteomes" id="UP001528411"/>
    </source>
</evidence>
<organism evidence="1 2">
    <name type="scientific">Psychrosphaera algicola</name>
    <dbReference type="NCBI Taxonomy" id="3023714"/>
    <lineage>
        <taxon>Bacteria</taxon>
        <taxon>Pseudomonadati</taxon>
        <taxon>Pseudomonadota</taxon>
        <taxon>Gammaproteobacteria</taxon>
        <taxon>Alteromonadales</taxon>
        <taxon>Pseudoalteromonadaceae</taxon>
        <taxon>Psychrosphaera</taxon>
    </lineage>
</organism>